<evidence type="ECO:0000259" key="4">
    <source>
        <dbReference type="PROSITE" id="PS50405"/>
    </source>
</evidence>
<feature type="domain" description="GST C-terminal" evidence="4">
    <location>
        <begin position="88"/>
        <end position="208"/>
    </location>
</feature>
<dbReference type="STRING" id="1123062.SAMN02745775_1011214"/>
<evidence type="ECO:0000313" key="5">
    <source>
        <dbReference type="EMBL" id="SFK30080.1"/>
    </source>
</evidence>
<dbReference type="OrthoDB" id="9810080at2"/>
<dbReference type="SFLD" id="SFLDG00358">
    <property type="entry name" value="Main_(cytGST)"/>
    <property type="match status" value="1"/>
</dbReference>
<dbReference type="SFLD" id="SFLDS00019">
    <property type="entry name" value="Glutathione_Transferase_(cytos"/>
    <property type="match status" value="1"/>
</dbReference>
<name>A0A1I3YE88_9PROT</name>
<reference evidence="5 6" key="1">
    <citation type="submission" date="2016-10" db="EMBL/GenBank/DDBJ databases">
        <authorList>
            <person name="de Groot N.N."/>
        </authorList>
    </citation>
    <scope>NUCLEOTIDE SEQUENCE [LARGE SCALE GENOMIC DNA]</scope>
    <source>
        <strain evidence="5 6">DSM 19981</strain>
    </source>
</reference>
<dbReference type="Proteomes" id="UP000199473">
    <property type="component" value="Unassembled WGS sequence"/>
</dbReference>
<dbReference type="EMBL" id="FOSQ01000001">
    <property type="protein sequence ID" value="SFK30080.1"/>
    <property type="molecule type" value="Genomic_DNA"/>
</dbReference>
<gene>
    <name evidence="5" type="ORF">SAMN02745775_1011214</name>
</gene>
<evidence type="ECO:0000313" key="6">
    <source>
        <dbReference type="Proteomes" id="UP000199473"/>
    </source>
</evidence>
<dbReference type="AlphaFoldDB" id="A0A1I3YE88"/>
<dbReference type="InterPro" id="IPR036282">
    <property type="entry name" value="Glutathione-S-Trfase_C_sf"/>
</dbReference>
<dbReference type="SUPFAM" id="SSF47616">
    <property type="entry name" value="GST C-terminal domain-like"/>
    <property type="match status" value="1"/>
</dbReference>
<dbReference type="SUPFAM" id="SSF52833">
    <property type="entry name" value="Thioredoxin-like"/>
    <property type="match status" value="1"/>
</dbReference>
<dbReference type="SFLD" id="SFLDG01150">
    <property type="entry name" value="Main.1:_Beta-like"/>
    <property type="match status" value="1"/>
</dbReference>
<dbReference type="Gene3D" id="1.20.1050.10">
    <property type="match status" value="1"/>
</dbReference>
<dbReference type="PROSITE" id="PS50404">
    <property type="entry name" value="GST_NTER"/>
    <property type="match status" value="1"/>
</dbReference>
<keyword evidence="6" id="KW-1185">Reference proteome</keyword>
<organism evidence="5 6">
    <name type="scientific">Falsiroseomonas stagni DSM 19981</name>
    <dbReference type="NCBI Taxonomy" id="1123062"/>
    <lineage>
        <taxon>Bacteria</taxon>
        <taxon>Pseudomonadati</taxon>
        <taxon>Pseudomonadota</taxon>
        <taxon>Alphaproteobacteria</taxon>
        <taxon>Acetobacterales</taxon>
        <taxon>Roseomonadaceae</taxon>
        <taxon>Falsiroseomonas</taxon>
    </lineage>
</organism>
<dbReference type="InterPro" id="IPR010987">
    <property type="entry name" value="Glutathione-S-Trfase_C-like"/>
</dbReference>
<dbReference type="Pfam" id="PF13409">
    <property type="entry name" value="GST_N_2"/>
    <property type="match status" value="1"/>
</dbReference>
<evidence type="ECO:0000259" key="3">
    <source>
        <dbReference type="PROSITE" id="PS50404"/>
    </source>
</evidence>
<dbReference type="InterPro" id="IPR040079">
    <property type="entry name" value="Glutathione_S-Trfase"/>
</dbReference>
<evidence type="ECO:0000256" key="1">
    <source>
        <dbReference type="ARBA" id="ARBA00007409"/>
    </source>
</evidence>
<dbReference type="FunFam" id="3.40.30.10:FF:000039">
    <property type="entry name" value="Glutathione S-transferase domain"/>
    <property type="match status" value="1"/>
</dbReference>
<keyword evidence="2 5" id="KW-0808">Transferase</keyword>
<dbReference type="PANTHER" id="PTHR44051:SF19">
    <property type="entry name" value="DISULFIDE-BOND OXIDOREDUCTASE YFCG"/>
    <property type="match status" value="1"/>
</dbReference>
<protein>
    <submittedName>
        <fullName evidence="5">Glutathione S-transferase</fullName>
    </submittedName>
</protein>
<feature type="domain" description="GST N-terminal" evidence="3">
    <location>
        <begin position="1"/>
        <end position="82"/>
    </location>
</feature>
<dbReference type="InterPro" id="IPR036249">
    <property type="entry name" value="Thioredoxin-like_sf"/>
</dbReference>
<proteinExistence type="inferred from homology"/>
<dbReference type="Pfam" id="PF13410">
    <property type="entry name" value="GST_C_2"/>
    <property type="match status" value="1"/>
</dbReference>
<sequence length="208" mass="23548">MLTIWGRASSSNVMKVLWLCEELAIPFTRIDAGGAFGRTRDPDYLAKNPNALVPTIEEPDGFTLWESNSICRYLVRKHAAGHALYPADPRLAADVERWMDWQLASLNRPMTTVFFTYVRIPEADRDWPATHKARAEAEALWAMVDAKVAQHPFLCGDSLTLADIALGPYLHRWFAMPIERAPMPALRAWYDRLLAYPGFQKHLAGPLV</sequence>
<dbReference type="InterPro" id="IPR004045">
    <property type="entry name" value="Glutathione_S-Trfase_N"/>
</dbReference>
<dbReference type="Gene3D" id="3.40.30.10">
    <property type="entry name" value="Glutaredoxin"/>
    <property type="match status" value="1"/>
</dbReference>
<dbReference type="RefSeq" id="WP_092956823.1">
    <property type="nucleotide sequence ID" value="NZ_FOSQ01000001.1"/>
</dbReference>
<dbReference type="PROSITE" id="PS50405">
    <property type="entry name" value="GST_CTER"/>
    <property type="match status" value="1"/>
</dbReference>
<evidence type="ECO:0000256" key="2">
    <source>
        <dbReference type="ARBA" id="ARBA00022679"/>
    </source>
</evidence>
<dbReference type="PANTHER" id="PTHR44051">
    <property type="entry name" value="GLUTATHIONE S-TRANSFERASE-RELATED"/>
    <property type="match status" value="1"/>
</dbReference>
<dbReference type="CDD" id="cd03047">
    <property type="entry name" value="GST_N_2"/>
    <property type="match status" value="1"/>
</dbReference>
<dbReference type="GO" id="GO:0016740">
    <property type="term" value="F:transferase activity"/>
    <property type="evidence" value="ECO:0007669"/>
    <property type="project" value="UniProtKB-KW"/>
</dbReference>
<comment type="similarity">
    <text evidence="1">Belongs to the GST superfamily.</text>
</comment>
<accession>A0A1I3YE88</accession>